<dbReference type="GO" id="GO:0004852">
    <property type="term" value="F:uroporphyrinogen-III synthase activity"/>
    <property type="evidence" value="ECO:0007669"/>
    <property type="project" value="UniProtKB-UniRule"/>
</dbReference>
<evidence type="ECO:0000256" key="8">
    <source>
        <dbReference type="ARBA" id="ARBA00048617"/>
    </source>
</evidence>
<comment type="pathway">
    <text evidence="1 9">Porphyrin-containing compound metabolism; protoporphyrin-IX biosynthesis; coproporphyrinogen-III from 5-aminolevulinate: step 3/4.</text>
</comment>
<dbReference type="PANTHER" id="PTHR38042">
    <property type="entry name" value="UROPORPHYRINOGEN-III SYNTHASE, CHLOROPLASTIC"/>
    <property type="match status" value="1"/>
</dbReference>
<evidence type="ECO:0000256" key="2">
    <source>
        <dbReference type="ARBA" id="ARBA00008133"/>
    </source>
</evidence>
<dbReference type="SUPFAM" id="SSF69618">
    <property type="entry name" value="HemD-like"/>
    <property type="match status" value="1"/>
</dbReference>
<evidence type="ECO:0000259" key="10">
    <source>
        <dbReference type="Pfam" id="PF02602"/>
    </source>
</evidence>
<dbReference type="GO" id="GO:0032259">
    <property type="term" value="P:methylation"/>
    <property type="evidence" value="ECO:0007669"/>
    <property type="project" value="UniProtKB-KW"/>
</dbReference>
<gene>
    <name evidence="11" type="primary">hemD</name>
    <name evidence="11" type="ORF">GCM10007391_17950</name>
</gene>
<dbReference type="Proteomes" id="UP000631300">
    <property type="component" value="Unassembled WGS sequence"/>
</dbReference>
<dbReference type="AlphaFoldDB" id="A0A918JL97"/>
<keyword evidence="11" id="KW-0489">Methyltransferase</keyword>
<comment type="similarity">
    <text evidence="2 9">Belongs to the uroporphyrinogen-III synthase family.</text>
</comment>
<dbReference type="GO" id="GO:0006780">
    <property type="term" value="P:uroporphyrinogen III biosynthetic process"/>
    <property type="evidence" value="ECO:0007669"/>
    <property type="project" value="UniProtKB-UniRule"/>
</dbReference>
<evidence type="ECO:0000256" key="4">
    <source>
        <dbReference type="ARBA" id="ARBA00023239"/>
    </source>
</evidence>
<accession>A0A918JL97</accession>
<dbReference type="Gene3D" id="3.40.50.10090">
    <property type="match status" value="2"/>
</dbReference>
<dbReference type="GO" id="GO:0008168">
    <property type="term" value="F:methyltransferase activity"/>
    <property type="evidence" value="ECO:0007669"/>
    <property type="project" value="UniProtKB-KW"/>
</dbReference>
<dbReference type="EC" id="4.2.1.75" evidence="3 9"/>
<organism evidence="11 12">
    <name type="scientific">Alteromonas halophila</name>
    <dbReference type="NCBI Taxonomy" id="516698"/>
    <lineage>
        <taxon>Bacteria</taxon>
        <taxon>Pseudomonadati</taxon>
        <taxon>Pseudomonadota</taxon>
        <taxon>Gammaproteobacteria</taxon>
        <taxon>Alteromonadales</taxon>
        <taxon>Alteromonadaceae</taxon>
        <taxon>Alteromonas/Salinimonas group</taxon>
        <taxon>Alteromonas</taxon>
    </lineage>
</organism>
<keyword evidence="4 9" id="KW-0456">Lyase</keyword>
<dbReference type="InterPro" id="IPR039793">
    <property type="entry name" value="UROS/Hem4"/>
</dbReference>
<evidence type="ECO:0000313" key="12">
    <source>
        <dbReference type="Proteomes" id="UP000631300"/>
    </source>
</evidence>
<reference evidence="11" key="1">
    <citation type="journal article" date="2014" name="Int. J. Syst. Evol. Microbiol.">
        <title>Complete genome sequence of Corynebacterium casei LMG S-19264T (=DSM 44701T), isolated from a smear-ripened cheese.</title>
        <authorList>
            <consortium name="US DOE Joint Genome Institute (JGI-PGF)"/>
            <person name="Walter F."/>
            <person name="Albersmeier A."/>
            <person name="Kalinowski J."/>
            <person name="Ruckert C."/>
        </authorList>
    </citation>
    <scope>NUCLEOTIDE SEQUENCE</scope>
    <source>
        <strain evidence="11">KCTC 22164</strain>
    </source>
</reference>
<evidence type="ECO:0000256" key="6">
    <source>
        <dbReference type="ARBA" id="ARBA00037589"/>
    </source>
</evidence>
<proteinExistence type="inferred from homology"/>
<dbReference type="GO" id="GO:0006782">
    <property type="term" value="P:protoporphyrinogen IX biosynthetic process"/>
    <property type="evidence" value="ECO:0007669"/>
    <property type="project" value="UniProtKB-UniRule"/>
</dbReference>
<comment type="catalytic activity">
    <reaction evidence="8 9">
        <text>hydroxymethylbilane = uroporphyrinogen III + H2O</text>
        <dbReference type="Rhea" id="RHEA:18965"/>
        <dbReference type="ChEBI" id="CHEBI:15377"/>
        <dbReference type="ChEBI" id="CHEBI:57308"/>
        <dbReference type="ChEBI" id="CHEBI:57845"/>
        <dbReference type="EC" id="4.2.1.75"/>
    </reaction>
</comment>
<dbReference type="EMBL" id="BMXP01000003">
    <property type="protein sequence ID" value="GGW84620.1"/>
    <property type="molecule type" value="Genomic_DNA"/>
</dbReference>
<protein>
    <recommendedName>
        <fullName evidence="7 9">Uroporphyrinogen-III synthase</fullName>
        <ecNumber evidence="3 9">4.2.1.75</ecNumber>
    </recommendedName>
</protein>
<comment type="function">
    <text evidence="6 9">Catalyzes cyclization of the linear tetrapyrrole, hydroxymethylbilane, to the macrocyclic uroporphyrinogen III.</text>
</comment>
<evidence type="ECO:0000313" key="11">
    <source>
        <dbReference type="EMBL" id="GGW84620.1"/>
    </source>
</evidence>
<dbReference type="CDD" id="cd06578">
    <property type="entry name" value="HemD"/>
    <property type="match status" value="1"/>
</dbReference>
<evidence type="ECO:0000256" key="1">
    <source>
        <dbReference type="ARBA" id="ARBA00004772"/>
    </source>
</evidence>
<keyword evidence="11" id="KW-0808">Transferase</keyword>
<dbReference type="Pfam" id="PF02602">
    <property type="entry name" value="HEM4"/>
    <property type="match status" value="1"/>
</dbReference>
<dbReference type="InterPro" id="IPR003754">
    <property type="entry name" value="4pyrrol_synth_uPrphyn_synth"/>
</dbReference>
<sequence length="243" mass="26514">MYLLTRPRPKLNASVLAFRQAGLDTLGVATTDIESLPEQEAALSEHLMRGTLPDLLIVTSVFAARALNRCIEHCPNRLRVSDLPVIAVGMATADCLTPVFKRVTMPQTQTSEGILALPALACANCQHIVIIKGEGGRDALRATLTARDKQVSTFCVYRRTMLERPVTTAGAQISEVSGIIATSEQLATQLLQHYPPHELRCLPWLTVSERVADSLRTQGVKDISVCAGASDSALIEWIKNNWE</sequence>
<dbReference type="InterPro" id="IPR036108">
    <property type="entry name" value="4pyrrol_syn_uPrphyn_synt_sf"/>
</dbReference>
<evidence type="ECO:0000256" key="5">
    <source>
        <dbReference type="ARBA" id="ARBA00023244"/>
    </source>
</evidence>
<feature type="domain" description="Tetrapyrrole biosynthesis uroporphyrinogen III synthase" evidence="10">
    <location>
        <begin position="17"/>
        <end position="236"/>
    </location>
</feature>
<evidence type="ECO:0000256" key="9">
    <source>
        <dbReference type="RuleBase" id="RU366031"/>
    </source>
</evidence>
<evidence type="ECO:0000256" key="3">
    <source>
        <dbReference type="ARBA" id="ARBA00013109"/>
    </source>
</evidence>
<keyword evidence="12" id="KW-1185">Reference proteome</keyword>
<dbReference type="PANTHER" id="PTHR38042:SF1">
    <property type="entry name" value="UROPORPHYRINOGEN-III SYNTHASE, CHLOROPLASTIC"/>
    <property type="match status" value="1"/>
</dbReference>
<keyword evidence="5 9" id="KW-0627">Porphyrin biosynthesis</keyword>
<name>A0A918JL97_9ALTE</name>
<evidence type="ECO:0000256" key="7">
    <source>
        <dbReference type="ARBA" id="ARBA00040167"/>
    </source>
</evidence>
<reference evidence="11" key="2">
    <citation type="submission" date="2020-09" db="EMBL/GenBank/DDBJ databases">
        <authorList>
            <person name="Sun Q."/>
            <person name="Kim S."/>
        </authorList>
    </citation>
    <scope>NUCLEOTIDE SEQUENCE</scope>
    <source>
        <strain evidence="11">KCTC 22164</strain>
    </source>
</reference>
<comment type="caution">
    <text evidence="11">The sequence shown here is derived from an EMBL/GenBank/DDBJ whole genome shotgun (WGS) entry which is preliminary data.</text>
</comment>